<dbReference type="Proteomes" id="UP000050794">
    <property type="component" value="Unassembled WGS sequence"/>
</dbReference>
<proteinExistence type="predicted"/>
<name>A0A183TZL7_TOXCA</name>
<reference evidence="3" key="1">
    <citation type="submission" date="2016-06" db="UniProtKB">
        <authorList>
            <consortium name="WormBaseParasite"/>
        </authorList>
    </citation>
    <scope>IDENTIFICATION</scope>
</reference>
<evidence type="ECO:0000313" key="2">
    <source>
        <dbReference type="Proteomes" id="UP000050794"/>
    </source>
</evidence>
<dbReference type="InterPro" id="IPR002999">
    <property type="entry name" value="Tudor"/>
</dbReference>
<dbReference type="Pfam" id="PF00567">
    <property type="entry name" value="TUDOR"/>
    <property type="match status" value="1"/>
</dbReference>
<keyword evidence="2" id="KW-1185">Reference proteome</keyword>
<evidence type="ECO:0000313" key="3">
    <source>
        <dbReference type="WBParaSite" id="TCNE_0000168601-mRNA-1"/>
    </source>
</evidence>
<organism evidence="2 3">
    <name type="scientific">Toxocara canis</name>
    <name type="common">Canine roundworm</name>
    <dbReference type="NCBI Taxonomy" id="6265"/>
    <lineage>
        <taxon>Eukaryota</taxon>
        <taxon>Metazoa</taxon>
        <taxon>Ecdysozoa</taxon>
        <taxon>Nematoda</taxon>
        <taxon>Chromadorea</taxon>
        <taxon>Rhabditida</taxon>
        <taxon>Spirurina</taxon>
        <taxon>Ascaridomorpha</taxon>
        <taxon>Ascaridoidea</taxon>
        <taxon>Toxocaridae</taxon>
        <taxon>Toxocara</taxon>
    </lineage>
</organism>
<evidence type="ECO:0000259" key="1">
    <source>
        <dbReference type="Pfam" id="PF00567"/>
    </source>
</evidence>
<accession>A0A183TZL7</accession>
<feature type="domain" description="Tudor" evidence="1">
    <location>
        <begin position="10"/>
        <end position="120"/>
    </location>
</feature>
<dbReference type="WBParaSite" id="TCNE_0000168601-mRNA-1">
    <property type="protein sequence ID" value="TCNE_0000168601-mRNA-1"/>
    <property type="gene ID" value="TCNE_0000168601"/>
</dbReference>
<protein>
    <submittedName>
        <fullName evidence="3">Tudor domain-containing protein</fullName>
    </submittedName>
</protein>
<dbReference type="AlphaFoldDB" id="A0A183TZL7"/>
<sequence length="269" mass="31236">LEKPIGASRLFVCHVENSRFVYLHSEYHNQAIQTIENQLMDQWSALLPFPRGTISTYTACAYLEMNGKIEHVYRAIVANVNNGEVEIRAADHGWRKQLPIECCYSGRLRILNKQFADAPFMYVCRFASSMEHYPHFSETAILRRVMPQGSAVNVRCEKTKGTAPYKADFINDKGENIWELVEKIKADEHVVHPCFDLVHYDDKRVRLLSFHVPDGYREELEIFTPFAKGKMQLTNFLHSIISAEYPANFVMDEFVFRVTVVREKLRINL</sequence>